<dbReference type="RefSeq" id="WP_015925831.1">
    <property type="nucleotide sequence ID" value="NC_011898.1"/>
</dbReference>
<comment type="similarity">
    <text evidence="2 9">Belongs to the GSP F family.</text>
</comment>
<feature type="domain" description="Type II secretion system protein GspF" evidence="11">
    <location>
        <begin position="273"/>
        <end position="395"/>
    </location>
</feature>
<evidence type="ECO:0000256" key="5">
    <source>
        <dbReference type="ARBA" id="ARBA00022519"/>
    </source>
</evidence>
<dbReference type="FunFam" id="1.20.81.30:FF:000001">
    <property type="entry name" value="Type II secretion system protein F"/>
    <property type="match status" value="2"/>
</dbReference>
<evidence type="ECO:0000313" key="13">
    <source>
        <dbReference type="Proteomes" id="UP000001349"/>
    </source>
</evidence>
<dbReference type="eggNOG" id="COG1459">
    <property type="taxonomic scope" value="Bacteria"/>
</dbReference>
<name>B8I5K6_RUMCH</name>
<dbReference type="KEGG" id="cce:Ccel_2412"/>
<proteinExistence type="inferred from homology"/>
<evidence type="ECO:0000256" key="6">
    <source>
        <dbReference type="ARBA" id="ARBA00022692"/>
    </source>
</evidence>
<dbReference type="EMBL" id="CP001348">
    <property type="protein sequence ID" value="ACL76742.1"/>
    <property type="molecule type" value="Genomic_DNA"/>
</dbReference>
<dbReference type="Pfam" id="PF00482">
    <property type="entry name" value="T2SSF"/>
    <property type="match status" value="2"/>
</dbReference>
<dbReference type="InterPro" id="IPR042094">
    <property type="entry name" value="T2SS_GspF_sf"/>
</dbReference>
<dbReference type="PANTHER" id="PTHR30012">
    <property type="entry name" value="GENERAL SECRETION PATHWAY PROTEIN"/>
    <property type="match status" value="1"/>
</dbReference>
<organism evidence="12 13">
    <name type="scientific">Ruminiclostridium cellulolyticum (strain ATCC 35319 / DSM 5812 / JCM 6584 / H10)</name>
    <name type="common">Clostridium cellulolyticum</name>
    <dbReference type="NCBI Taxonomy" id="394503"/>
    <lineage>
        <taxon>Bacteria</taxon>
        <taxon>Bacillati</taxon>
        <taxon>Bacillota</taxon>
        <taxon>Clostridia</taxon>
        <taxon>Eubacteriales</taxon>
        <taxon>Oscillospiraceae</taxon>
        <taxon>Ruminiclostridium</taxon>
    </lineage>
</organism>
<dbReference type="PROSITE" id="PS00874">
    <property type="entry name" value="T2SP_F"/>
    <property type="match status" value="1"/>
</dbReference>
<keyword evidence="5" id="KW-0997">Cell inner membrane</keyword>
<comment type="subcellular location">
    <subcellularLocation>
        <location evidence="1">Cell inner membrane</location>
        <topology evidence="1">Multi-pass membrane protein</topology>
    </subcellularLocation>
    <subcellularLocation>
        <location evidence="9">Cell membrane</location>
        <topology evidence="9">Multi-pass membrane protein</topology>
    </subcellularLocation>
</comment>
<dbReference type="PANTHER" id="PTHR30012:SF0">
    <property type="entry name" value="TYPE II SECRETION SYSTEM PROTEIN F-RELATED"/>
    <property type="match status" value="1"/>
</dbReference>
<evidence type="ECO:0000256" key="10">
    <source>
        <dbReference type="SAM" id="Phobius"/>
    </source>
</evidence>
<accession>B8I5K6</accession>
<protein>
    <submittedName>
        <fullName evidence="12">Type II secretion system protein</fullName>
    </submittedName>
</protein>
<sequence length="405" mass="44499">MANYIYNAKTKSGETVSGNVEASDVNMAIAFVKDRGYFPMAVYENTGPGKEIEFKVHKRVKVKDLSILCRQFHTMLNAGVSVIGCLDLLRSQTQNPTLRDAMSQLYDDVQKGKTLSESMKLLSKVFPVLMVSMVEVGEVSGTLEQVLERLSVQFEKDIKVKSKVSTAMMYPAVIGCIALVMVTFMIVFIVPKFVSMVNSVGGTLPMPTRIILFISGLFTNPLFLLGFALVIVAGVWGFRRFKSTEYGKHLIDSLIFKMPMVGANVQKILASRFTRTLSTLLKSGVSLVHALEVVDGVVNNQIVSRGLIKVKESIKMGSNLAAPLEKMGIFPLMVTHMISVGEEAGSLDSIMEKVADFYDEEVETSVSKLVAMMEPLLMMVLAIIVGFIVVAMILPIFSMYQGVGQ</sequence>
<evidence type="ECO:0000259" key="11">
    <source>
        <dbReference type="Pfam" id="PF00482"/>
    </source>
</evidence>
<dbReference type="HOGENOM" id="CLU_035032_2_1_9"/>
<dbReference type="GO" id="GO:0005886">
    <property type="term" value="C:plasma membrane"/>
    <property type="evidence" value="ECO:0007669"/>
    <property type="project" value="UniProtKB-SubCell"/>
</dbReference>
<reference evidence="12 13" key="1">
    <citation type="submission" date="2009-01" db="EMBL/GenBank/DDBJ databases">
        <title>Complete sequence of Clostridium cellulolyticum H10.</title>
        <authorList>
            <consortium name="US DOE Joint Genome Institute"/>
            <person name="Lucas S."/>
            <person name="Copeland A."/>
            <person name="Lapidus A."/>
            <person name="Glavina del Rio T."/>
            <person name="Dalin E."/>
            <person name="Tice H."/>
            <person name="Bruce D."/>
            <person name="Goodwin L."/>
            <person name="Pitluck S."/>
            <person name="Chertkov O."/>
            <person name="Saunders E."/>
            <person name="Brettin T."/>
            <person name="Detter J.C."/>
            <person name="Han C."/>
            <person name="Larimer F."/>
            <person name="Land M."/>
            <person name="Hauser L."/>
            <person name="Kyrpides N."/>
            <person name="Ivanova N."/>
            <person name="Zhou J."/>
            <person name="Richardson P."/>
        </authorList>
    </citation>
    <scope>NUCLEOTIDE SEQUENCE [LARGE SCALE GENOMIC DNA]</scope>
    <source>
        <strain evidence="13">ATCC 35319 / DSM 5812 / JCM 6584 / H10</strain>
    </source>
</reference>
<keyword evidence="8 10" id="KW-0472">Membrane</keyword>
<evidence type="ECO:0000256" key="4">
    <source>
        <dbReference type="ARBA" id="ARBA00022475"/>
    </source>
</evidence>
<evidence type="ECO:0000256" key="8">
    <source>
        <dbReference type="ARBA" id="ARBA00023136"/>
    </source>
</evidence>
<dbReference type="InterPro" id="IPR003004">
    <property type="entry name" value="GspF/PilC"/>
</dbReference>
<keyword evidence="3 9" id="KW-0813">Transport</keyword>
<dbReference type="Gene3D" id="1.20.81.30">
    <property type="entry name" value="Type II secretion system (T2SS), domain F"/>
    <property type="match status" value="2"/>
</dbReference>
<dbReference type="OrthoDB" id="9805682at2"/>
<feature type="transmembrane region" description="Helical" evidence="10">
    <location>
        <begin position="376"/>
        <end position="400"/>
    </location>
</feature>
<dbReference type="GO" id="GO:0009306">
    <property type="term" value="P:protein secretion"/>
    <property type="evidence" value="ECO:0007669"/>
    <property type="project" value="InterPro"/>
</dbReference>
<dbReference type="AlphaFoldDB" id="B8I5K6"/>
<keyword evidence="4" id="KW-1003">Cell membrane</keyword>
<evidence type="ECO:0000256" key="7">
    <source>
        <dbReference type="ARBA" id="ARBA00022989"/>
    </source>
</evidence>
<keyword evidence="13" id="KW-1185">Reference proteome</keyword>
<evidence type="ECO:0000313" key="12">
    <source>
        <dbReference type="EMBL" id="ACL76742.1"/>
    </source>
</evidence>
<feature type="domain" description="Type II secretion system protein GspF" evidence="11">
    <location>
        <begin position="69"/>
        <end position="191"/>
    </location>
</feature>
<feature type="transmembrane region" description="Helical" evidence="10">
    <location>
        <begin position="210"/>
        <end position="238"/>
    </location>
</feature>
<dbReference type="PRINTS" id="PR00812">
    <property type="entry name" value="BCTERIALGSPF"/>
</dbReference>
<evidence type="ECO:0000256" key="2">
    <source>
        <dbReference type="ARBA" id="ARBA00005745"/>
    </source>
</evidence>
<dbReference type="InterPro" id="IPR018076">
    <property type="entry name" value="T2SS_GspF_dom"/>
</dbReference>
<dbReference type="STRING" id="394503.Ccel_2412"/>
<evidence type="ECO:0000256" key="3">
    <source>
        <dbReference type="ARBA" id="ARBA00022448"/>
    </source>
</evidence>
<evidence type="ECO:0000256" key="1">
    <source>
        <dbReference type="ARBA" id="ARBA00004429"/>
    </source>
</evidence>
<feature type="transmembrane region" description="Helical" evidence="10">
    <location>
        <begin position="168"/>
        <end position="190"/>
    </location>
</feature>
<evidence type="ECO:0000256" key="9">
    <source>
        <dbReference type="RuleBase" id="RU003923"/>
    </source>
</evidence>
<dbReference type="Proteomes" id="UP000001349">
    <property type="component" value="Chromosome"/>
</dbReference>
<keyword evidence="6 9" id="KW-0812">Transmembrane</keyword>
<keyword evidence="7 10" id="KW-1133">Transmembrane helix</keyword>
<dbReference type="InterPro" id="IPR001992">
    <property type="entry name" value="T2SS_GspF/T4SS_PilC_CS"/>
</dbReference>
<gene>
    <name evidence="12" type="ordered locus">Ccel_2412</name>
</gene>